<comment type="caution">
    <text evidence="4">The sequence shown here is derived from an EMBL/GenBank/DDBJ whole genome shotgun (WGS) entry which is preliminary data.</text>
</comment>
<dbReference type="SFLD" id="SFLDG01017">
    <property type="entry name" value="Polyprenyl_Transferase_Like"/>
    <property type="match status" value="1"/>
</dbReference>
<dbReference type="InterPro" id="IPR000092">
    <property type="entry name" value="Polyprenyl_synt"/>
</dbReference>
<name>A0A4R4N310_9ACTN</name>
<dbReference type="GO" id="GO:0004659">
    <property type="term" value="F:prenyltransferase activity"/>
    <property type="evidence" value="ECO:0007669"/>
    <property type="project" value="InterPro"/>
</dbReference>
<keyword evidence="3" id="KW-0808">Transferase</keyword>
<dbReference type="PROSITE" id="PS00723">
    <property type="entry name" value="POLYPRENYL_SYNTHASE_1"/>
    <property type="match status" value="1"/>
</dbReference>
<evidence type="ECO:0000256" key="3">
    <source>
        <dbReference type="RuleBase" id="RU004466"/>
    </source>
</evidence>
<evidence type="ECO:0000256" key="1">
    <source>
        <dbReference type="ARBA" id="ARBA00022723"/>
    </source>
</evidence>
<reference evidence="4 5" key="1">
    <citation type="submission" date="2019-02" db="EMBL/GenBank/DDBJ databases">
        <title>Draft genome sequences of novel Actinobacteria.</title>
        <authorList>
            <person name="Sahin N."/>
            <person name="Ay H."/>
            <person name="Saygin H."/>
        </authorList>
    </citation>
    <scope>NUCLEOTIDE SEQUENCE [LARGE SCALE GENOMIC DNA]</scope>
    <source>
        <strain evidence="4 5">KC201</strain>
    </source>
</reference>
<evidence type="ECO:0000256" key="2">
    <source>
        <dbReference type="ARBA" id="ARBA00022842"/>
    </source>
</evidence>
<dbReference type="Proteomes" id="UP000295157">
    <property type="component" value="Unassembled WGS sequence"/>
</dbReference>
<dbReference type="PANTHER" id="PTHR12001:SF86">
    <property type="entry name" value="GERANYLGERANYL DIPHOSPHATE SYNTHASE"/>
    <property type="match status" value="1"/>
</dbReference>
<dbReference type="GO" id="GO:0046872">
    <property type="term" value="F:metal ion binding"/>
    <property type="evidence" value="ECO:0007669"/>
    <property type="project" value="UniProtKB-KW"/>
</dbReference>
<proteinExistence type="inferred from homology"/>
<dbReference type="InterPro" id="IPR033749">
    <property type="entry name" value="Polyprenyl_synt_CS"/>
</dbReference>
<dbReference type="CDD" id="cd00685">
    <property type="entry name" value="Trans_IPPS_HT"/>
    <property type="match status" value="1"/>
</dbReference>
<dbReference type="GO" id="GO:0008299">
    <property type="term" value="P:isoprenoid biosynthetic process"/>
    <property type="evidence" value="ECO:0007669"/>
    <property type="project" value="InterPro"/>
</dbReference>
<gene>
    <name evidence="4" type="ORF">E1267_32735</name>
</gene>
<dbReference type="PANTHER" id="PTHR12001">
    <property type="entry name" value="GERANYLGERANYL PYROPHOSPHATE SYNTHASE"/>
    <property type="match status" value="1"/>
</dbReference>
<dbReference type="OrthoDB" id="4497239at2"/>
<accession>A0A4R4N310</accession>
<keyword evidence="2" id="KW-0460">Magnesium</keyword>
<dbReference type="RefSeq" id="WP_132338296.1">
    <property type="nucleotide sequence ID" value="NZ_SMJZ01000167.1"/>
</dbReference>
<dbReference type="AlphaFoldDB" id="A0A4R4N310"/>
<evidence type="ECO:0000313" key="5">
    <source>
        <dbReference type="Proteomes" id="UP000295157"/>
    </source>
</evidence>
<dbReference type="Gene3D" id="1.10.600.10">
    <property type="entry name" value="Farnesyl Diphosphate Synthase"/>
    <property type="match status" value="1"/>
</dbReference>
<dbReference type="PROSITE" id="PS00444">
    <property type="entry name" value="POLYPRENYL_SYNTHASE_2"/>
    <property type="match status" value="1"/>
</dbReference>
<keyword evidence="5" id="KW-1185">Reference proteome</keyword>
<dbReference type="SUPFAM" id="SSF48576">
    <property type="entry name" value="Terpenoid synthases"/>
    <property type="match status" value="1"/>
</dbReference>
<organism evidence="4 5">
    <name type="scientific">Nonomuraea longispora</name>
    <dbReference type="NCBI Taxonomy" id="1848320"/>
    <lineage>
        <taxon>Bacteria</taxon>
        <taxon>Bacillati</taxon>
        <taxon>Actinomycetota</taxon>
        <taxon>Actinomycetes</taxon>
        <taxon>Streptosporangiales</taxon>
        <taxon>Streptosporangiaceae</taxon>
        <taxon>Nonomuraea</taxon>
    </lineage>
</organism>
<protein>
    <submittedName>
        <fullName evidence="4">Polyprenyl synthetase family protein</fullName>
    </submittedName>
</protein>
<dbReference type="InterPro" id="IPR008949">
    <property type="entry name" value="Isoprenoid_synthase_dom_sf"/>
</dbReference>
<evidence type="ECO:0000313" key="4">
    <source>
        <dbReference type="EMBL" id="TDC01147.1"/>
    </source>
</evidence>
<keyword evidence="1" id="KW-0479">Metal-binding</keyword>
<comment type="similarity">
    <text evidence="3">Belongs to the FPP/GGPP synthase family.</text>
</comment>
<sequence length="343" mass="36443">MGDVDRGTALRLLALARELTEPELRKAVDRLPDPVRRLTGYHFGWWDESGARVRANGGKRVRAALALASAQALGARPERAVTVAAAVELVHNFSVVHDDLMDGDATRRGRRTAWTAFGEPLAILGGDALLALAIDVVRPELAGSAGQAIMKELSDALLKLVAGQTADLALEGCSEIGLAECLTMAGDKTASLMAAACALGALSAGADADQVSRMRRLGWHLGLSFQLADDLLGIWGDAQVTGKPVGGDLRRRKKSLPVVAALSSATTAGDQLAEFYHGIGPMPEAEIRQAVSLIEEAGGRRWAEQESIRQRTHAFRELTALSPEPGGARALVALSYLMTHREH</sequence>
<dbReference type="Pfam" id="PF00348">
    <property type="entry name" value="polyprenyl_synt"/>
    <property type="match status" value="1"/>
</dbReference>
<dbReference type="EMBL" id="SMJZ01000167">
    <property type="protein sequence ID" value="TDC01147.1"/>
    <property type="molecule type" value="Genomic_DNA"/>
</dbReference>
<dbReference type="SFLD" id="SFLDS00005">
    <property type="entry name" value="Isoprenoid_Synthase_Type_I"/>
    <property type="match status" value="1"/>
</dbReference>